<dbReference type="PANTHER" id="PTHR42194">
    <property type="entry name" value="UPF0276 PROTEIN HI_1600"/>
    <property type="match status" value="1"/>
</dbReference>
<feature type="domain" description="Putative DNA-binding" evidence="2">
    <location>
        <begin position="294"/>
        <end position="375"/>
    </location>
</feature>
<reference evidence="3 4" key="1">
    <citation type="journal article" date="2015" name="Stand. Genomic Sci.">
        <title>Genomic Encyclopedia of Bacterial and Archaeal Type Strains, Phase III: the genomes of soil and plant-associated and newly described type strains.</title>
        <authorList>
            <person name="Whitman W.B."/>
            <person name="Woyke T."/>
            <person name="Klenk H.P."/>
            <person name="Zhou Y."/>
            <person name="Lilburn T.G."/>
            <person name="Beck B.J."/>
            <person name="De Vos P."/>
            <person name="Vandamme P."/>
            <person name="Eisen J.A."/>
            <person name="Garrity G."/>
            <person name="Hugenholtz P."/>
            <person name="Kyrpides N.C."/>
        </authorList>
    </citation>
    <scope>NUCLEOTIDE SEQUENCE [LARGE SCALE GENOMIC DNA]</scope>
    <source>
        <strain evidence="3 4">CGMCC 1.10685</strain>
    </source>
</reference>
<dbReference type="Gene3D" id="1.10.150.690">
    <property type="entry name" value="DUF2063"/>
    <property type="match status" value="1"/>
</dbReference>
<comment type="caution">
    <text evidence="3">The sequence shown here is derived from an EMBL/GenBank/DDBJ whole genome shotgun (WGS) entry which is preliminary data.</text>
</comment>
<organism evidence="3 4">
    <name type="scientific">Pseudoduganella flava</name>
    <dbReference type="NCBI Taxonomy" id="871742"/>
    <lineage>
        <taxon>Bacteria</taxon>
        <taxon>Pseudomonadati</taxon>
        <taxon>Pseudomonadota</taxon>
        <taxon>Betaproteobacteria</taxon>
        <taxon>Burkholderiales</taxon>
        <taxon>Oxalobacteraceae</taxon>
        <taxon>Telluria group</taxon>
        <taxon>Pseudoduganella</taxon>
    </lineage>
</organism>
<dbReference type="Pfam" id="PF09836">
    <property type="entry name" value="DUF2063"/>
    <property type="match status" value="1"/>
</dbReference>
<dbReference type="PANTHER" id="PTHR42194:SF1">
    <property type="entry name" value="UPF0276 PROTEIN HI_1600"/>
    <property type="match status" value="1"/>
</dbReference>
<dbReference type="HAMAP" id="MF_00697">
    <property type="entry name" value="UPF0276"/>
    <property type="match status" value="1"/>
</dbReference>
<dbReference type="NCBIfam" id="NF003818">
    <property type="entry name" value="PRK05409.1"/>
    <property type="match status" value="1"/>
</dbReference>
<gene>
    <name evidence="3" type="ORF">IP92_00630</name>
</gene>
<accession>A0A562Q4H7</accession>
<dbReference type="EMBL" id="VLKW01000001">
    <property type="protein sequence ID" value="TWI51643.1"/>
    <property type="molecule type" value="Genomic_DNA"/>
</dbReference>
<comment type="similarity">
    <text evidence="1">Belongs to the UPF0276 family.</text>
</comment>
<dbReference type="InterPro" id="IPR044922">
    <property type="entry name" value="DUF2063_N_sf"/>
</dbReference>
<protein>
    <recommendedName>
        <fullName evidence="1">UPF0276 protein IP92_00630</fullName>
    </recommendedName>
</protein>
<dbReference type="SUPFAM" id="SSF51658">
    <property type="entry name" value="Xylose isomerase-like"/>
    <property type="match status" value="1"/>
</dbReference>
<dbReference type="AlphaFoldDB" id="A0A562Q4H7"/>
<sequence>MSAPVGVGLRAPHYRDFLDGRPRAGWLEVHTENYLAPGGRDAHLLRRLRRDYPVSLHGVGLGLGSAHGFAPAHLERVRALVADIDPFLVSEHLCWGAIRGRQLHDLLPLVLDDAALDLVASRVQQVQEALGRRILIENVSTYVRWPGDAMSEAGFLAALARRTGCGVLLDVNNLYVNQCNHGEDALAALAALPPGIVGEIHLGGHLVTPAAVIDHHGAAIAAPVWALYEAALARFGAVPTLIEWDTDVPPLDVLLAEADRAAALMQRHAPAMKADLPAPQAGPAPVAETLAAGQAEFAAALLSGAAPAGLPPQRLAIYRGNLTGGWTKALRAAFPVVAELVGDDFFAALAAEYGRGHPTDDPDLNAFGARFAAFLDGFPHVAELPYLPDVARLEWLLHRAYYAADARSLAPGDLAHLSPEAFAASAVTFNPAAVVFASRWAVVPLWLAHQPERGVPFPAEIAQASAALVHRAGWRPDVLALDAANYRALALLEQGGTMGQALDAALDVDQYAGENAGPAFDVAASLAQWLACGAFAGLRTPAG</sequence>
<dbReference type="InterPro" id="IPR018640">
    <property type="entry name" value="DUF2063"/>
</dbReference>
<dbReference type="Gene3D" id="3.20.20.150">
    <property type="entry name" value="Divalent-metal-dependent TIM barrel enzymes"/>
    <property type="match status" value="1"/>
</dbReference>
<dbReference type="InterPro" id="IPR036237">
    <property type="entry name" value="Xyl_isomerase-like_sf"/>
</dbReference>
<evidence type="ECO:0000313" key="4">
    <source>
        <dbReference type="Proteomes" id="UP000315112"/>
    </source>
</evidence>
<dbReference type="InterPro" id="IPR007801">
    <property type="entry name" value="MbnB/TglH/ChrH"/>
</dbReference>
<dbReference type="RefSeq" id="WP_229418594.1">
    <property type="nucleotide sequence ID" value="NZ_CP046904.1"/>
</dbReference>
<dbReference type="Proteomes" id="UP000315112">
    <property type="component" value="Unassembled WGS sequence"/>
</dbReference>
<name>A0A562Q4H7_9BURK</name>
<evidence type="ECO:0000259" key="2">
    <source>
        <dbReference type="Pfam" id="PF09836"/>
    </source>
</evidence>
<proteinExistence type="inferred from homology"/>
<evidence type="ECO:0000313" key="3">
    <source>
        <dbReference type="EMBL" id="TWI51643.1"/>
    </source>
</evidence>
<dbReference type="Pfam" id="PF05114">
    <property type="entry name" value="MbnB_TglH_ChrH"/>
    <property type="match status" value="1"/>
</dbReference>
<evidence type="ECO:0000256" key="1">
    <source>
        <dbReference type="HAMAP-Rule" id="MF_00697"/>
    </source>
</evidence>